<proteinExistence type="predicted"/>
<gene>
    <name evidence="1" type="ORF">LTR77_011267</name>
</gene>
<protein>
    <submittedName>
        <fullName evidence="1">Uncharacterized protein</fullName>
    </submittedName>
</protein>
<evidence type="ECO:0000313" key="2">
    <source>
        <dbReference type="Proteomes" id="UP001337655"/>
    </source>
</evidence>
<reference evidence="1 2" key="1">
    <citation type="submission" date="2023-08" db="EMBL/GenBank/DDBJ databases">
        <title>Black Yeasts Isolated from many extreme environments.</title>
        <authorList>
            <person name="Coleine C."/>
            <person name="Stajich J.E."/>
            <person name="Selbmann L."/>
        </authorList>
    </citation>
    <scope>NUCLEOTIDE SEQUENCE [LARGE SCALE GENOMIC DNA]</scope>
    <source>
        <strain evidence="1 2">CCFEE 5935</strain>
    </source>
</reference>
<dbReference type="Proteomes" id="UP001337655">
    <property type="component" value="Unassembled WGS sequence"/>
</dbReference>
<dbReference type="GeneID" id="89932580"/>
<dbReference type="AlphaFoldDB" id="A0AAV9NVL3"/>
<dbReference type="EMBL" id="JAVRRT010000042">
    <property type="protein sequence ID" value="KAK5162661.1"/>
    <property type="molecule type" value="Genomic_DNA"/>
</dbReference>
<keyword evidence="2" id="KW-1185">Reference proteome</keyword>
<comment type="caution">
    <text evidence="1">The sequence shown here is derived from an EMBL/GenBank/DDBJ whole genome shotgun (WGS) entry which is preliminary data.</text>
</comment>
<evidence type="ECO:0000313" key="1">
    <source>
        <dbReference type="EMBL" id="KAK5162661.1"/>
    </source>
</evidence>
<dbReference type="RefSeq" id="XP_064653348.1">
    <property type="nucleotide sequence ID" value="XM_064808472.1"/>
</dbReference>
<accession>A0AAV9NVL3</accession>
<name>A0AAV9NVL3_9PEZI</name>
<sequence>MCTYSDPICPACECKHRTTIATCAKYNIYNACPIRDYGPFLFKFCTRCADKYMDENKNLCVGEMMFLTSDKPMTLDTIIHVLETGYKACSRCSTEVHDEHTSSVKSRAKMPNALLHLLENVAPARVTIMNMLSATNLATVCYACPILLTNWEKETFLKPIRDLPEQEEWIRDRVAKGSTVKILGANIPLWLTRIRAPSKYWSRFNQHTTVAIWIMTERTDEELDQLTDLIEDIQMTMDYYRYDPYNPRSYNIWDQYGNVLQETTDTELMLENMRKSLHEYESEVKSMPRPPGSFETLTRSDIPEWHPTADAGTASQSHEVRRWFTCPSDSTDLLKLVYGAEVTSTRRDWMNSIVTWVPPLIVNWDETTTSAWDVVAVVSWCMVLNQWGCKLEKRVSTSHEEVAADREPTANAVWIQLSFESPSADPSLVLMPV</sequence>
<organism evidence="1 2">
    <name type="scientific">Saxophila tyrrhenica</name>
    <dbReference type="NCBI Taxonomy" id="1690608"/>
    <lineage>
        <taxon>Eukaryota</taxon>
        <taxon>Fungi</taxon>
        <taxon>Dikarya</taxon>
        <taxon>Ascomycota</taxon>
        <taxon>Pezizomycotina</taxon>
        <taxon>Dothideomycetes</taxon>
        <taxon>Dothideomycetidae</taxon>
        <taxon>Mycosphaerellales</taxon>
        <taxon>Extremaceae</taxon>
        <taxon>Saxophila</taxon>
    </lineage>
</organism>